<feature type="domain" description="AB hydrolase-1" evidence="1">
    <location>
        <begin position="68"/>
        <end position="299"/>
    </location>
</feature>
<keyword evidence="2" id="KW-0378">Hydrolase</keyword>
<name>A0A6M0RQ11_9CYAN</name>
<dbReference type="SUPFAM" id="SSF53474">
    <property type="entry name" value="alpha/beta-Hydrolases"/>
    <property type="match status" value="1"/>
</dbReference>
<dbReference type="PANTHER" id="PTHR43689:SF8">
    <property type="entry name" value="ALPHA_BETA-HYDROLASES SUPERFAMILY PROTEIN"/>
    <property type="match status" value="1"/>
</dbReference>
<evidence type="ECO:0000313" key="2">
    <source>
        <dbReference type="EMBL" id="NEZ58337.1"/>
    </source>
</evidence>
<comment type="caution">
    <text evidence="2">The sequence shown here is derived from an EMBL/GenBank/DDBJ whole genome shotgun (WGS) entry which is preliminary data.</text>
</comment>
<sequence>MDNGKVRQQTFCTFPDFCLMATTLPADVQHLTEDTSVALASQIQFADISTNLTESPIATSYMCAGTGKPILLIHGFDSSIFEFRRLVPQLSANAQVWVMDLLGFGFTDRTTDAPITPTAIQQHIYSFWQQQIGQPMILVGASMGGAAAIDFTLNFPEAVEKLVLLDSAGFAAGPAMGKFMVPPLDGWATTFLKNPGVRRRISQQAYYDRTFVTPDAELCAALHLQMPNWKEALIAFTKSGGYNFLTNYIQKIEPPTLIVWGRQDKILGTKDAQRFQQTIPNNKLVWIDDCGHVPHLEKPRNTAQAIVSFV</sequence>
<keyword evidence="3" id="KW-1185">Reference proteome</keyword>
<organism evidence="2 3">
    <name type="scientific">Adonisia turfae CCMR0081</name>
    <dbReference type="NCBI Taxonomy" id="2292702"/>
    <lineage>
        <taxon>Bacteria</taxon>
        <taxon>Bacillati</taxon>
        <taxon>Cyanobacteriota</taxon>
        <taxon>Adonisia</taxon>
        <taxon>Adonisia turfae</taxon>
    </lineage>
</organism>
<gene>
    <name evidence="2" type="ORF">DXZ20_22365</name>
</gene>
<evidence type="ECO:0000313" key="3">
    <source>
        <dbReference type="Proteomes" id="UP000481033"/>
    </source>
</evidence>
<dbReference type="InterPro" id="IPR000073">
    <property type="entry name" value="AB_hydrolase_1"/>
</dbReference>
<dbReference type="GO" id="GO:0016787">
    <property type="term" value="F:hydrolase activity"/>
    <property type="evidence" value="ECO:0007669"/>
    <property type="project" value="UniProtKB-KW"/>
</dbReference>
<dbReference type="InterPro" id="IPR029058">
    <property type="entry name" value="AB_hydrolase_fold"/>
</dbReference>
<dbReference type="Gene3D" id="3.40.50.1820">
    <property type="entry name" value="alpha/beta hydrolase"/>
    <property type="match status" value="1"/>
</dbReference>
<dbReference type="PRINTS" id="PR00412">
    <property type="entry name" value="EPOXHYDRLASE"/>
</dbReference>
<dbReference type="EMBL" id="QXHD01000004">
    <property type="protein sequence ID" value="NEZ58337.1"/>
    <property type="molecule type" value="Genomic_DNA"/>
</dbReference>
<protein>
    <submittedName>
        <fullName evidence="2">Alpha/beta hydrolase</fullName>
    </submittedName>
</protein>
<dbReference type="AlphaFoldDB" id="A0A6M0RQ11"/>
<dbReference type="Proteomes" id="UP000481033">
    <property type="component" value="Unassembled WGS sequence"/>
</dbReference>
<dbReference type="InterPro" id="IPR000639">
    <property type="entry name" value="Epox_hydrolase-like"/>
</dbReference>
<reference evidence="2 3" key="1">
    <citation type="journal article" date="2020" name="Microb. Ecol.">
        <title>Ecogenomics of the Marine Benthic Filamentous Cyanobacterium Adonisia.</title>
        <authorList>
            <person name="Walter J.M."/>
            <person name="Coutinho F.H."/>
            <person name="Leomil L."/>
            <person name="Hargreaves P.I."/>
            <person name="Campeao M.E."/>
            <person name="Vieira V.V."/>
            <person name="Silva B.S."/>
            <person name="Fistarol G.O."/>
            <person name="Salomon P.S."/>
            <person name="Sawabe T."/>
            <person name="Mino S."/>
            <person name="Hosokawa M."/>
            <person name="Miyashita H."/>
            <person name="Maruyama F."/>
            <person name="van Verk M.C."/>
            <person name="Dutilh B.E."/>
            <person name="Thompson C.C."/>
            <person name="Thompson F.L."/>
        </authorList>
    </citation>
    <scope>NUCLEOTIDE SEQUENCE [LARGE SCALE GENOMIC DNA]</scope>
    <source>
        <strain evidence="2 3">CCMR0081</strain>
    </source>
</reference>
<dbReference type="PRINTS" id="PR00111">
    <property type="entry name" value="ABHYDROLASE"/>
</dbReference>
<dbReference type="PANTHER" id="PTHR43689">
    <property type="entry name" value="HYDROLASE"/>
    <property type="match status" value="1"/>
</dbReference>
<accession>A0A6M0RQ11</accession>
<proteinExistence type="predicted"/>
<evidence type="ECO:0000259" key="1">
    <source>
        <dbReference type="Pfam" id="PF00561"/>
    </source>
</evidence>
<dbReference type="RefSeq" id="WP_163700790.1">
    <property type="nucleotide sequence ID" value="NZ_QXHD01000004.1"/>
</dbReference>
<dbReference type="Pfam" id="PF00561">
    <property type="entry name" value="Abhydrolase_1"/>
    <property type="match status" value="1"/>
</dbReference>